<dbReference type="SUPFAM" id="SSF53474">
    <property type="entry name" value="alpha/beta-Hydrolases"/>
    <property type="match status" value="1"/>
</dbReference>
<protein>
    <submittedName>
        <fullName evidence="2">Hydrolase_4 domain-containing protein</fullName>
    </submittedName>
</protein>
<proteinExistence type="predicted"/>
<name>A0A0R3X8Y7_HYDTA</name>
<dbReference type="PANTHER" id="PTHR12277">
    <property type="entry name" value="ALPHA/BETA HYDROLASE DOMAIN-CONTAINING PROTEIN"/>
    <property type="match status" value="1"/>
</dbReference>
<feature type="region of interest" description="Disordered" evidence="1">
    <location>
        <begin position="119"/>
        <end position="147"/>
    </location>
</feature>
<dbReference type="STRING" id="6205.A0A0R3X8Y7"/>
<evidence type="ECO:0000256" key="1">
    <source>
        <dbReference type="SAM" id="MobiDB-lite"/>
    </source>
</evidence>
<dbReference type="WBParaSite" id="TTAC_0001001201-mRNA-1">
    <property type="protein sequence ID" value="TTAC_0001001201-mRNA-1"/>
    <property type="gene ID" value="TTAC_0001001201"/>
</dbReference>
<feature type="region of interest" description="Disordered" evidence="1">
    <location>
        <begin position="161"/>
        <end position="191"/>
    </location>
</feature>
<accession>A0A0R3X8Y7</accession>
<feature type="compositionally biased region" description="Polar residues" evidence="1">
    <location>
        <begin position="161"/>
        <end position="170"/>
    </location>
</feature>
<reference evidence="2" key="1">
    <citation type="submission" date="2017-02" db="UniProtKB">
        <authorList>
            <consortium name="WormBaseParasite"/>
        </authorList>
    </citation>
    <scope>IDENTIFICATION</scope>
</reference>
<evidence type="ECO:0000313" key="2">
    <source>
        <dbReference type="WBParaSite" id="TTAC_0001001201-mRNA-1"/>
    </source>
</evidence>
<dbReference type="AlphaFoldDB" id="A0A0R3X8Y7"/>
<organism evidence="2">
    <name type="scientific">Hydatigena taeniaeformis</name>
    <name type="common">Feline tapeworm</name>
    <name type="synonym">Taenia taeniaeformis</name>
    <dbReference type="NCBI Taxonomy" id="6205"/>
    <lineage>
        <taxon>Eukaryota</taxon>
        <taxon>Metazoa</taxon>
        <taxon>Spiralia</taxon>
        <taxon>Lophotrochozoa</taxon>
        <taxon>Platyhelminthes</taxon>
        <taxon>Cestoda</taxon>
        <taxon>Eucestoda</taxon>
        <taxon>Cyclophyllidea</taxon>
        <taxon>Taeniidae</taxon>
        <taxon>Hydatigera</taxon>
    </lineage>
</organism>
<feature type="region of interest" description="Disordered" evidence="1">
    <location>
        <begin position="204"/>
        <end position="256"/>
    </location>
</feature>
<dbReference type="InterPro" id="IPR029058">
    <property type="entry name" value="AB_hydrolase_fold"/>
</dbReference>
<feature type="compositionally biased region" description="Basic and acidic residues" evidence="1">
    <location>
        <begin position="218"/>
        <end position="247"/>
    </location>
</feature>
<dbReference type="Gene3D" id="3.40.50.1820">
    <property type="entry name" value="alpha/beta hydrolase"/>
    <property type="match status" value="1"/>
</dbReference>
<sequence>LHSALMSGLRVVCPGTTRRFCFDPFNSIDKVEHIQSPTLVIHGTDDHVIGLHHGKELYARLPNPLEPLWVDGADHNNIELFHEYTVRLEKFFEVDMRQTVAQSPDTSVKEHTLQNIAEHDQNQSANLVQNASKSVDRHRQRHSWNFTVPSSSLNASIKTPLATTSKSPTDASLAESPASPPDGGASRTGCGNYANVHGVDATATGSSISLPLDATTESSKEPFDHEKASKRERFTSEWKFQSVERRKPISNQNQEL</sequence>
<dbReference type="PANTHER" id="PTHR12277:SF81">
    <property type="entry name" value="PROTEIN ABHD13"/>
    <property type="match status" value="1"/>
</dbReference>
<feature type="compositionally biased region" description="Polar residues" evidence="1">
    <location>
        <begin position="122"/>
        <end position="133"/>
    </location>
</feature>